<evidence type="ECO:0000313" key="3">
    <source>
        <dbReference type="Proteomes" id="UP000410492"/>
    </source>
</evidence>
<gene>
    <name evidence="2" type="ORF">CALMAC_LOCUS19592</name>
</gene>
<dbReference type="Proteomes" id="UP000410492">
    <property type="component" value="Unassembled WGS sequence"/>
</dbReference>
<feature type="region of interest" description="Disordered" evidence="1">
    <location>
        <begin position="243"/>
        <end position="262"/>
    </location>
</feature>
<evidence type="ECO:0000313" key="2">
    <source>
        <dbReference type="EMBL" id="VEN62493.1"/>
    </source>
</evidence>
<organism evidence="2 3">
    <name type="scientific">Callosobruchus maculatus</name>
    <name type="common">Southern cowpea weevil</name>
    <name type="synonym">Pulse bruchid</name>
    <dbReference type="NCBI Taxonomy" id="64391"/>
    <lineage>
        <taxon>Eukaryota</taxon>
        <taxon>Metazoa</taxon>
        <taxon>Ecdysozoa</taxon>
        <taxon>Arthropoda</taxon>
        <taxon>Hexapoda</taxon>
        <taxon>Insecta</taxon>
        <taxon>Pterygota</taxon>
        <taxon>Neoptera</taxon>
        <taxon>Endopterygota</taxon>
        <taxon>Coleoptera</taxon>
        <taxon>Polyphaga</taxon>
        <taxon>Cucujiformia</taxon>
        <taxon>Chrysomeloidea</taxon>
        <taxon>Chrysomelidae</taxon>
        <taxon>Bruchinae</taxon>
        <taxon>Bruchini</taxon>
        <taxon>Callosobruchus</taxon>
    </lineage>
</organism>
<keyword evidence="3" id="KW-1185">Reference proteome</keyword>
<reference evidence="2 3" key="1">
    <citation type="submission" date="2019-01" db="EMBL/GenBank/DDBJ databases">
        <authorList>
            <person name="Sayadi A."/>
        </authorList>
    </citation>
    <scope>NUCLEOTIDE SEQUENCE [LARGE SCALE GENOMIC DNA]</scope>
</reference>
<sequence>MRKARRIIRREKAELRILAEMKRMSDLAFDELRNSESDEPSPEVVDLDLFIDFLKGRGKQPLRYKRVNLPHGVIKRLPKRVPSPSRIITKELRVNICRLTKKEIEEKTSKKNRAKLASESLNRSKSSKKSCESDLNGNKVASKGKPDDNDSDLENTNQRNTDHESNQRATPDTNQLDKRTPLVLLHNVAARSVLANVPGLNDFHLMQPQNVDQIINVVQVPGAKTQMQTTSQTSTPVTAHIQRIGQPRPSEQKPENSTPVSTNISNVVATSTSTGHTTTKTQPSTLINILSQQVIRPANIVPCGSAITGNSNGHTSNTNTTSSGNNSNSTCSSGNSSSTTTPTRRPPFINILSQQIIRPTQASKGAPNNGAYTVTETVLVWGAKIRNSD</sequence>
<name>A0A653DQI3_CALMS</name>
<dbReference type="AlphaFoldDB" id="A0A653DQI3"/>
<protein>
    <submittedName>
        <fullName evidence="2">Uncharacterized protein</fullName>
    </submittedName>
</protein>
<feature type="compositionally biased region" description="Low complexity" evidence="1">
    <location>
        <begin position="311"/>
        <end position="341"/>
    </location>
</feature>
<feature type="region of interest" description="Disordered" evidence="1">
    <location>
        <begin position="311"/>
        <end position="346"/>
    </location>
</feature>
<accession>A0A653DQI3</accession>
<evidence type="ECO:0000256" key="1">
    <source>
        <dbReference type="SAM" id="MobiDB-lite"/>
    </source>
</evidence>
<feature type="region of interest" description="Disordered" evidence="1">
    <location>
        <begin position="107"/>
        <end position="178"/>
    </location>
</feature>
<dbReference type="OrthoDB" id="10573723at2759"/>
<dbReference type="EMBL" id="CAACVG010013905">
    <property type="protein sequence ID" value="VEN62493.1"/>
    <property type="molecule type" value="Genomic_DNA"/>
</dbReference>
<proteinExistence type="predicted"/>